<dbReference type="SUPFAM" id="SSF81301">
    <property type="entry name" value="Nucleotidyltransferase"/>
    <property type="match status" value="1"/>
</dbReference>
<evidence type="ECO:0000256" key="4">
    <source>
        <dbReference type="ARBA" id="ARBA00023159"/>
    </source>
</evidence>
<evidence type="ECO:0000256" key="3">
    <source>
        <dbReference type="ARBA" id="ARBA00023125"/>
    </source>
</evidence>
<dbReference type="InterPro" id="IPR049402">
    <property type="entry name" value="DZF_dom_C"/>
</dbReference>
<dbReference type="Gene3D" id="1.10.1410.40">
    <property type="match status" value="1"/>
</dbReference>
<dbReference type="PROSITE" id="PS50152">
    <property type="entry name" value="25A_SYNTH_3"/>
    <property type="match status" value="1"/>
</dbReference>
<protein>
    <recommendedName>
        <fullName evidence="7">DZF domain-containing protein</fullName>
    </recommendedName>
</protein>
<evidence type="ECO:0000256" key="2">
    <source>
        <dbReference type="ARBA" id="ARBA00023015"/>
    </source>
</evidence>
<comment type="subcellular location">
    <subcellularLocation>
        <location evidence="1">Nucleus</location>
    </subcellularLocation>
</comment>
<organism evidence="8 9">
    <name type="scientific">Pristionchus mayeri</name>
    <dbReference type="NCBI Taxonomy" id="1317129"/>
    <lineage>
        <taxon>Eukaryota</taxon>
        <taxon>Metazoa</taxon>
        <taxon>Ecdysozoa</taxon>
        <taxon>Nematoda</taxon>
        <taxon>Chromadorea</taxon>
        <taxon>Rhabditida</taxon>
        <taxon>Rhabditina</taxon>
        <taxon>Diplogasteromorpha</taxon>
        <taxon>Diplogasteroidea</taxon>
        <taxon>Neodiplogasteridae</taxon>
        <taxon>Pristionchus</taxon>
    </lineage>
</organism>
<dbReference type="InterPro" id="IPR043519">
    <property type="entry name" value="NT_sf"/>
</dbReference>
<dbReference type="PANTHER" id="PTHR46447">
    <property type="entry name" value="INTERLEUKIN ENHANCER-BINDING FACTOR"/>
    <property type="match status" value="1"/>
</dbReference>
<dbReference type="Proteomes" id="UP001328107">
    <property type="component" value="Unassembled WGS sequence"/>
</dbReference>
<keyword evidence="9" id="KW-1185">Reference proteome</keyword>
<evidence type="ECO:0000313" key="9">
    <source>
        <dbReference type="Proteomes" id="UP001328107"/>
    </source>
</evidence>
<reference evidence="9" key="1">
    <citation type="submission" date="2022-10" db="EMBL/GenBank/DDBJ databases">
        <title>Genome assembly of Pristionchus species.</title>
        <authorList>
            <person name="Yoshida K."/>
            <person name="Sommer R.J."/>
        </authorList>
    </citation>
    <scope>NUCLEOTIDE SEQUENCE [LARGE SCALE GENOMIC DNA]</scope>
    <source>
        <strain evidence="9">RS5460</strain>
    </source>
</reference>
<evidence type="ECO:0000256" key="5">
    <source>
        <dbReference type="ARBA" id="ARBA00023163"/>
    </source>
</evidence>
<accession>A0AAN5DBC2</accession>
<gene>
    <name evidence="8" type="ORF">PMAYCL1PPCAC_30139</name>
</gene>
<dbReference type="GO" id="GO:0003677">
    <property type="term" value="F:DNA binding"/>
    <property type="evidence" value="ECO:0007669"/>
    <property type="project" value="UniProtKB-KW"/>
</dbReference>
<dbReference type="GO" id="GO:0003725">
    <property type="term" value="F:double-stranded RNA binding"/>
    <property type="evidence" value="ECO:0007669"/>
    <property type="project" value="TreeGrafter"/>
</dbReference>
<evidence type="ECO:0000313" key="8">
    <source>
        <dbReference type="EMBL" id="GMR59944.1"/>
    </source>
</evidence>
<dbReference type="Pfam" id="PF20965">
    <property type="entry name" value="DZF_C"/>
    <property type="match status" value="1"/>
</dbReference>
<feature type="domain" description="DZF" evidence="7">
    <location>
        <begin position="17"/>
        <end position="364"/>
    </location>
</feature>
<comment type="caution">
    <text evidence="8">The sequence shown here is derived from an EMBL/GenBank/DDBJ whole genome shotgun (WGS) entry which is preliminary data.</text>
</comment>
<dbReference type="GO" id="GO:0071013">
    <property type="term" value="C:catalytic step 2 spliceosome"/>
    <property type="evidence" value="ECO:0007669"/>
    <property type="project" value="TreeGrafter"/>
</dbReference>
<keyword evidence="4" id="KW-0010">Activator</keyword>
<evidence type="ECO:0000259" key="7">
    <source>
        <dbReference type="PROSITE" id="PS51703"/>
    </source>
</evidence>
<dbReference type="AlphaFoldDB" id="A0AAN5DBC2"/>
<dbReference type="EMBL" id="BTRK01000006">
    <property type="protein sequence ID" value="GMR59944.1"/>
    <property type="molecule type" value="Genomic_DNA"/>
</dbReference>
<dbReference type="GO" id="GO:0045893">
    <property type="term" value="P:positive regulation of DNA-templated transcription"/>
    <property type="evidence" value="ECO:0007669"/>
    <property type="project" value="TreeGrafter"/>
</dbReference>
<dbReference type="InterPro" id="IPR052134">
    <property type="entry name" value="ILF2"/>
</dbReference>
<dbReference type="InterPro" id="IPR006561">
    <property type="entry name" value="DZF_dom"/>
</dbReference>
<keyword evidence="3" id="KW-0238">DNA-binding</keyword>
<dbReference type="Pfam" id="PF07528">
    <property type="entry name" value="DZF_N"/>
    <property type="match status" value="1"/>
</dbReference>
<sequence>MVGLSGLGPRAHPYRNKPFPFDLVLCPDAFPLTKEMEEADLKMTEEVLAAAKALEPTDKERAEMGEFVTKVKQVLDKILTTTDTEYLPGVALEQYVEVGSFKKDTMLRGHRVADIVVVTKSMPTFESVASIGQKLCNELSDGAGVVSMVSRDFGLVLTKKEDKVRLLVSTQQSNTDSLEKDLHLPLDMISKNQAAIYHAKRFEGFSSTPEIRPVIRVFKAMRRRFPGLEPINIWAFESLIQYCLITTPSGYSLSAGPAFKRVLSLLSAGIFLPGSSGLGDPVDARFRLCDQLGFDEMDRACSTAQTLLRILCHGGMAVLLGQSDKIPDIAIEVTELNDICIAPLERAFIPEEEKKGGSPSASAPSPSA</sequence>
<evidence type="ECO:0000256" key="1">
    <source>
        <dbReference type="ARBA" id="ARBA00004123"/>
    </source>
</evidence>
<keyword evidence="6" id="KW-0539">Nucleus</keyword>
<dbReference type="Gene3D" id="3.30.460.10">
    <property type="entry name" value="Beta Polymerase, domain 2"/>
    <property type="match status" value="1"/>
</dbReference>
<evidence type="ECO:0000256" key="6">
    <source>
        <dbReference type="ARBA" id="ARBA00023242"/>
    </source>
</evidence>
<keyword evidence="5" id="KW-0804">Transcription</keyword>
<name>A0AAN5DBC2_9BILA</name>
<dbReference type="SMART" id="SM00572">
    <property type="entry name" value="DZF"/>
    <property type="match status" value="1"/>
</dbReference>
<proteinExistence type="predicted"/>
<dbReference type="InterPro" id="IPR049401">
    <property type="entry name" value="DZF_dom_N"/>
</dbReference>
<keyword evidence="2" id="KW-0805">Transcription regulation</keyword>
<dbReference type="PROSITE" id="PS51703">
    <property type="entry name" value="DZF"/>
    <property type="match status" value="1"/>
</dbReference>
<dbReference type="PANTHER" id="PTHR46447:SF1">
    <property type="entry name" value="INTERLEUKIN ENHANCER-BINDING FACTOR 2"/>
    <property type="match status" value="1"/>
</dbReference>